<gene>
    <name evidence="1" type="ORF">S01H4_18175</name>
</gene>
<evidence type="ECO:0000313" key="1">
    <source>
        <dbReference type="EMBL" id="GAG67825.1"/>
    </source>
</evidence>
<accession>X0ZDV2</accession>
<dbReference type="AlphaFoldDB" id="X0ZDV2"/>
<proteinExistence type="predicted"/>
<protein>
    <submittedName>
        <fullName evidence="1">Uncharacterized protein</fullName>
    </submittedName>
</protein>
<dbReference type="EMBL" id="BART01008045">
    <property type="protein sequence ID" value="GAG67825.1"/>
    <property type="molecule type" value="Genomic_DNA"/>
</dbReference>
<comment type="caution">
    <text evidence="1">The sequence shown here is derived from an EMBL/GenBank/DDBJ whole genome shotgun (WGS) entry which is preliminary data.</text>
</comment>
<name>X0ZDV2_9ZZZZ</name>
<sequence>MSDDQILDKLDKIIGLLAIQGREKNDQIKILDSLGFTSKFISALTSIPEGTVGRIRSTKLKKNK</sequence>
<reference evidence="1" key="1">
    <citation type="journal article" date="2014" name="Front. Microbiol.">
        <title>High frequency of phylogenetically diverse reductive dehalogenase-homologous genes in deep subseafloor sedimentary metagenomes.</title>
        <authorList>
            <person name="Kawai M."/>
            <person name="Futagami T."/>
            <person name="Toyoda A."/>
            <person name="Takaki Y."/>
            <person name="Nishi S."/>
            <person name="Hori S."/>
            <person name="Arai W."/>
            <person name="Tsubouchi T."/>
            <person name="Morono Y."/>
            <person name="Uchiyama I."/>
            <person name="Ito T."/>
            <person name="Fujiyama A."/>
            <person name="Inagaki F."/>
            <person name="Takami H."/>
        </authorList>
    </citation>
    <scope>NUCLEOTIDE SEQUENCE</scope>
    <source>
        <strain evidence="1">Expedition CK06-06</strain>
    </source>
</reference>
<organism evidence="1">
    <name type="scientific">marine sediment metagenome</name>
    <dbReference type="NCBI Taxonomy" id="412755"/>
    <lineage>
        <taxon>unclassified sequences</taxon>
        <taxon>metagenomes</taxon>
        <taxon>ecological metagenomes</taxon>
    </lineage>
</organism>